<protein>
    <submittedName>
        <fullName evidence="1">Uncharacterized protein</fullName>
    </submittedName>
</protein>
<evidence type="ECO:0000313" key="1">
    <source>
        <dbReference type="EMBL" id="QYS93420.1"/>
    </source>
</evidence>
<name>A0A8G0P8L7_9HYPO</name>
<accession>A0A8G0P8L7</accession>
<dbReference type="EMBL" id="CP075864">
    <property type="protein sequence ID" value="QYS93420.1"/>
    <property type="molecule type" value="Genomic_DNA"/>
</dbReference>
<organism evidence="1 2">
    <name type="scientific">Trichoderma simmonsii</name>
    <dbReference type="NCBI Taxonomy" id="1491479"/>
    <lineage>
        <taxon>Eukaryota</taxon>
        <taxon>Fungi</taxon>
        <taxon>Dikarya</taxon>
        <taxon>Ascomycota</taxon>
        <taxon>Pezizomycotina</taxon>
        <taxon>Sordariomycetes</taxon>
        <taxon>Hypocreomycetidae</taxon>
        <taxon>Hypocreales</taxon>
        <taxon>Hypocreaceae</taxon>
        <taxon>Trichoderma</taxon>
    </lineage>
</organism>
<keyword evidence="2" id="KW-1185">Reference proteome</keyword>
<evidence type="ECO:0000313" key="2">
    <source>
        <dbReference type="Proteomes" id="UP000826661"/>
    </source>
</evidence>
<proteinExistence type="predicted"/>
<dbReference type="AlphaFoldDB" id="A0A8G0P8L7"/>
<dbReference type="Proteomes" id="UP000826661">
    <property type="component" value="Chromosome I"/>
</dbReference>
<gene>
    <name evidence="1" type="ORF">H0G86_000797</name>
</gene>
<reference evidence="1 2" key="1">
    <citation type="journal article" date="2021" name="BMC Genomics">
        <title>Telomere-to-telomere genome assembly of asparaginase-producing Trichoderma simmonsii.</title>
        <authorList>
            <person name="Chung D."/>
            <person name="Kwon Y.M."/>
            <person name="Yang Y."/>
        </authorList>
    </citation>
    <scope>NUCLEOTIDE SEQUENCE [LARGE SCALE GENOMIC DNA]</scope>
    <source>
        <strain evidence="1 2">GH-Sj1</strain>
    </source>
</reference>
<sequence>MRRRRGRRTPYQFRKCDCPPARGKQGLWLAYDDDTACFPSCIESTGLTSQPERQILSRGTGNVALGFRANYCTLGMAAALSIILRHVSPMQGYAMLFTAHLSFGGDALL</sequence>